<keyword evidence="2" id="KW-1185">Reference proteome</keyword>
<proteinExistence type="predicted"/>
<evidence type="ECO:0000313" key="2">
    <source>
        <dbReference type="Proteomes" id="UP000241158"/>
    </source>
</evidence>
<sequence length="63" mass="7667">MFQQLWKTLVIVKYSERFYCFCHFQQRLESARIKEREEQAAFAVKKLLNNVPLGQAYRRRELG</sequence>
<comment type="caution">
    <text evidence="1">The sequence shown here is derived from an EMBL/GenBank/DDBJ whole genome shotgun (WGS) entry which is preliminary data.</text>
</comment>
<reference evidence="2" key="1">
    <citation type="submission" date="2017-11" db="EMBL/GenBank/DDBJ databases">
        <authorList>
            <person name="Kuznetsova I."/>
            <person name="Sazanova A."/>
            <person name="Chirak E."/>
            <person name="Safronova V."/>
            <person name="Willems A."/>
        </authorList>
    </citation>
    <scope>NUCLEOTIDE SEQUENCE [LARGE SCALE GENOMIC DNA]</scope>
    <source>
        <strain evidence="2">PEPV15</strain>
    </source>
</reference>
<dbReference type="AlphaFoldDB" id="A0A2P7ARB9"/>
<accession>A0A2P7ARB9</accession>
<dbReference type="Proteomes" id="UP000241158">
    <property type="component" value="Unassembled WGS sequence"/>
</dbReference>
<evidence type="ECO:0000313" key="1">
    <source>
        <dbReference type="EMBL" id="PSH56769.1"/>
    </source>
</evidence>
<organism evidence="1 2">
    <name type="scientific">Phyllobacterium endophyticum</name>
    <dbReference type="NCBI Taxonomy" id="1149773"/>
    <lineage>
        <taxon>Bacteria</taxon>
        <taxon>Pseudomonadati</taxon>
        <taxon>Pseudomonadota</taxon>
        <taxon>Alphaproteobacteria</taxon>
        <taxon>Hyphomicrobiales</taxon>
        <taxon>Phyllobacteriaceae</taxon>
        <taxon>Phyllobacterium</taxon>
    </lineage>
</organism>
<protein>
    <submittedName>
        <fullName evidence="1">Uncharacterized protein</fullName>
    </submittedName>
</protein>
<gene>
    <name evidence="1" type="ORF">CU100_15635</name>
</gene>
<name>A0A2P7ARB9_9HYPH</name>
<dbReference type="EMBL" id="PGGN01000003">
    <property type="protein sequence ID" value="PSH56769.1"/>
    <property type="molecule type" value="Genomic_DNA"/>
</dbReference>